<dbReference type="NCBIfam" id="TIGR01475">
    <property type="entry name" value="ubiA_other"/>
    <property type="match status" value="1"/>
</dbReference>
<dbReference type="Gene3D" id="1.10.357.140">
    <property type="entry name" value="UbiA prenyltransferase"/>
    <property type="match status" value="1"/>
</dbReference>
<feature type="transmembrane region" description="Helical" evidence="8">
    <location>
        <begin position="38"/>
        <end position="60"/>
    </location>
</feature>
<dbReference type="InterPro" id="IPR044878">
    <property type="entry name" value="UbiA_sf"/>
</dbReference>
<comment type="subcellular location">
    <subcellularLocation>
        <location evidence="2">Membrane</location>
        <topology evidence="2">Multi-pass membrane protein</topology>
    </subcellularLocation>
</comment>
<feature type="transmembrane region" description="Helical" evidence="8">
    <location>
        <begin position="80"/>
        <end position="101"/>
    </location>
</feature>
<dbReference type="Gene3D" id="1.20.120.1780">
    <property type="entry name" value="UbiA prenyltransferase"/>
    <property type="match status" value="1"/>
</dbReference>
<evidence type="ECO:0000256" key="6">
    <source>
        <dbReference type="ARBA" id="ARBA00022989"/>
    </source>
</evidence>
<proteinExistence type="inferred from homology"/>
<dbReference type="InterPro" id="IPR039653">
    <property type="entry name" value="Prenyltransferase"/>
</dbReference>
<comment type="similarity">
    <text evidence="3">Belongs to the UbiA prenyltransferase family.</text>
</comment>
<dbReference type="EC" id="2.5.1.-" evidence="9"/>
<reference evidence="9" key="1">
    <citation type="submission" date="2019-08" db="EMBL/GenBank/DDBJ databases">
        <authorList>
            <person name="Kucharzyk K."/>
            <person name="Murdoch R.W."/>
            <person name="Higgins S."/>
            <person name="Loffler F."/>
        </authorList>
    </citation>
    <scope>NUCLEOTIDE SEQUENCE</scope>
</reference>
<dbReference type="FunFam" id="1.10.357.140:FF:000008">
    <property type="entry name" value="4-hydroxybenzoate octaprenyltransferase"/>
    <property type="match status" value="1"/>
</dbReference>
<keyword evidence="7 8" id="KW-0472">Membrane</keyword>
<evidence type="ECO:0000256" key="4">
    <source>
        <dbReference type="ARBA" id="ARBA00022679"/>
    </source>
</evidence>
<evidence type="ECO:0000256" key="1">
    <source>
        <dbReference type="ARBA" id="ARBA00001946"/>
    </source>
</evidence>
<dbReference type="GO" id="GO:0006744">
    <property type="term" value="P:ubiquinone biosynthetic process"/>
    <property type="evidence" value="ECO:0007669"/>
    <property type="project" value="TreeGrafter"/>
</dbReference>
<keyword evidence="4 9" id="KW-0808">Transferase</keyword>
<dbReference type="InterPro" id="IPR006371">
    <property type="entry name" value="Polyprenyltransferase_UbiA-li"/>
</dbReference>
<evidence type="ECO:0000256" key="3">
    <source>
        <dbReference type="ARBA" id="ARBA00005985"/>
    </source>
</evidence>
<dbReference type="AlphaFoldDB" id="A0A645AV74"/>
<sequence>MQVVGRFFSLVKFSHTLFAMPFALIGFVLALTTTGNPFTLRLFLLVLLAMVSARNAAMGFNRYLDRDIDALNPRTSSREIPAGIISAWSALVFVIANSIVFLLSAFFINQLSFVLSFPALGVLLGYSYMKRVSALSHYVLGIALAIAPTGAYIAVAGSFDMAPVILSFLVLFWVSGFDIIYSLADAGFDREHSLHSVPGTFGVKNALRISSAGHLMVLPFLAWFYLLVNSVANLLGWIYFFGAVVFLVLLLWQHLIVSSRDLSRVNAAFFTANGVASVLFALFTIADLLF</sequence>
<dbReference type="GO" id="GO:0005886">
    <property type="term" value="C:plasma membrane"/>
    <property type="evidence" value="ECO:0007669"/>
    <property type="project" value="TreeGrafter"/>
</dbReference>
<keyword evidence="6 8" id="KW-1133">Transmembrane helix</keyword>
<feature type="transmembrane region" description="Helical" evidence="8">
    <location>
        <begin position="7"/>
        <end position="32"/>
    </location>
</feature>
<dbReference type="CDD" id="cd13959">
    <property type="entry name" value="PT_UbiA_COQ2"/>
    <property type="match status" value="1"/>
</dbReference>
<accession>A0A645AV74</accession>
<feature type="transmembrane region" description="Helical" evidence="8">
    <location>
        <begin position="165"/>
        <end position="184"/>
    </location>
</feature>
<feature type="transmembrane region" description="Helical" evidence="8">
    <location>
        <begin position="267"/>
        <end position="286"/>
    </location>
</feature>
<evidence type="ECO:0000256" key="8">
    <source>
        <dbReference type="SAM" id="Phobius"/>
    </source>
</evidence>
<dbReference type="Pfam" id="PF01040">
    <property type="entry name" value="UbiA"/>
    <property type="match status" value="1"/>
</dbReference>
<dbReference type="PANTHER" id="PTHR11048">
    <property type="entry name" value="PRENYLTRANSFERASES"/>
    <property type="match status" value="1"/>
</dbReference>
<evidence type="ECO:0000256" key="5">
    <source>
        <dbReference type="ARBA" id="ARBA00022692"/>
    </source>
</evidence>
<gene>
    <name evidence="9" type="primary">ubiA_9</name>
    <name evidence="9" type="ORF">SDC9_103976</name>
</gene>
<dbReference type="InterPro" id="IPR000537">
    <property type="entry name" value="UbiA_prenyltransferase"/>
</dbReference>
<evidence type="ECO:0000256" key="2">
    <source>
        <dbReference type="ARBA" id="ARBA00004141"/>
    </source>
</evidence>
<keyword evidence="5 8" id="KW-0812">Transmembrane</keyword>
<comment type="cofactor">
    <cofactor evidence="1">
        <name>Mg(2+)</name>
        <dbReference type="ChEBI" id="CHEBI:18420"/>
    </cofactor>
</comment>
<dbReference type="PANTHER" id="PTHR11048:SF28">
    <property type="entry name" value="4-HYDROXYBENZOATE POLYPRENYLTRANSFERASE, MITOCHONDRIAL"/>
    <property type="match status" value="1"/>
</dbReference>
<feature type="transmembrane region" description="Helical" evidence="8">
    <location>
        <begin position="234"/>
        <end position="255"/>
    </location>
</feature>
<feature type="transmembrane region" description="Helical" evidence="8">
    <location>
        <begin position="138"/>
        <end position="159"/>
    </location>
</feature>
<evidence type="ECO:0000256" key="7">
    <source>
        <dbReference type="ARBA" id="ARBA00023136"/>
    </source>
</evidence>
<evidence type="ECO:0000313" key="9">
    <source>
        <dbReference type="EMBL" id="MPM57155.1"/>
    </source>
</evidence>
<dbReference type="EMBL" id="VSSQ01016117">
    <property type="protein sequence ID" value="MPM57155.1"/>
    <property type="molecule type" value="Genomic_DNA"/>
</dbReference>
<name>A0A645AV74_9ZZZZ</name>
<protein>
    <submittedName>
        <fullName evidence="9">4-hydroxybenzoate octaprenyltransferase</fullName>
        <ecNumber evidence="9">2.5.1.-</ecNumber>
    </submittedName>
</protein>
<dbReference type="GO" id="GO:0016765">
    <property type="term" value="F:transferase activity, transferring alkyl or aryl (other than methyl) groups"/>
    <property type="evidence" value="ECO:0007669"/>
    <property type="project" value="InterPro"/>
</dbReference>
<organism evidence="9">
    <name type="scientific">bioreactor metagenome</name>
    <dbReference type="NCBI Taxonomy" id="1076179"/>
    <lineage>
        <taxon>unclassified sequences</taxon>
        <taxon>metagenomes</taxon>
        <taxon>ecological metagenomes</taxon>
    </lineage>
</organism>
<feature type="transmembrane region" description="Helical" evidence="8">
    <location>
        <begin position="205"/>
        <end position="228"/>
    </location>
</feature>
<comment type="caution">
    <text evidence="9">The sequence shown here is derived from an EMBL/GenBank/DDBJ whole genome shotgun (WGS) entry which is preliminary data.</text>
</comment>